<dbReference type="InterPro" id="IPR042099">
    <property type="entry name" value="ANL_N_sf"/>
</dbReference>
<dbReference type="RefSeq" id="WP_201875407.1">
    <property type="nucleotide sequence ID" value="NZ_JAERRF010000008.1"/>
</dbReference>
<dbReference type="PANTHER" id="PTHR22754">
    <property type="entry name" value="DISCO-INTERACTING PROTEIN 2 DIP2 -RELATED"/>
    <property type="match status" value="1"/>
</dbReference>
<evidence type="ECO:0000313" key="4">
    <source>
        <dbReference type="Proteomes" id="UP000634229"/>
    </source>
</evidence>
<feature type="domain" description="AMP-dependent synthetase/ligase" evidence="2">
    <location>
        <begin position="12"/>
        <end position="381"/>
    </location>
</feature>
<accession>A0ABS1ND45</accession>
<dbReference type="InterPro" id="IPR045851">
    <property type="entry name" value="AMP-bd_C_sf"/>
</dbReference>
<organism evidence="3 4">
    <name type="scientific">Streptomyces coffeae</name>
    <dbReference type="NCBI Taxonomy" id="621382"/>
    <lineage>
        <taxon>Bacteria</taxon>
        <taxon>Bacillati</taxon>
        <taxon>Actinomycetota</taxon>
        <taxon>Actinomycetes</taxon>
        <taxon>Kitasatosporales</taxon>
        <taxon>Streptomycetaceae</taxon>
        <taxon>Streptomyces</taxon>
    </lineage>
</organism>
<evidence type="ECO:0000259" key="2">
    <source>
        <dbReference type="Pfam" id="PF00501"/>
    </source>
</evidence>
<dbReference type="Gene3D" id="3.40.50.12780">
    <property type="entry name" value="N-terminal domain of ligase-like"/>
    <property type="match status" value="1"/>
</dbReference>
<sequence>MTRYANLAEALKERALQRPSHDALVHQAGSGAAAPVQRLSYVELDARATIVSAWLRARDAGGRRVLIAMDPGPYAAVALLGCLHAGAVAVPVPAPSDSRTDAERTAAIARDAAVDLVLTETAHATETSRRLSLVGRADLTCLAVDGLRPDSRPQHARETQAPARTGPDNLALLAYDSGPATAPRGARLTHGNLLTAMVALRRALGSGRRSRIGGWLPRHHTPGLVGQLLHPLWLGATAVTLPVHALRADPAAWLRAVSHHRITETVAPDTLYARSAAVATDELLAGLDLSHWRTALNAGEPVSAATMATFPRRCAAAGLRTGTLVAGYVPAEGAPVLFATGRGTVPGADAAVVDPLTARRLPDGATGEIWLRGPAVTTGHWGGPPDTAPLFAARAAEGAGGFLRTGDLGLAVDGGLRMAGRLRDTLLVDGLTLHPQDVERELLCRGRPLGSARVFCDGLGTGRLVVVQEVRAAGGARTRLPLLAARIRAGVAEEFGVSTGALLLVRPGTVRGVGAVKVRRSLLRERYLRGELRALHAEFAPGPAEPACGGAA</sequence>
<dbReference type="SUPFAM" id="SSF56801">
    <property type="entry name" value="Acetyl-CoA synthetase-like"/>
    <property type="match status" value="1"/>
</dbReference>
<dbReference type="Pfam" id="PF00501">
    <property type="entry name" value="AMP-binding"/>
    <property type="match status" value="1"/>
</dbReference>
<proteinExistence type="inferred from homology"/>
<name>A0ABS1ND45_9ACTN</name>
<dbReference type="PANTHER" id="PTHR22754:SF32">
    <property type="entry name" value="DISCO-INTERACTING PROTEIN 2"/>
    <property type="match status" value="1"/>
</dbReference>
<comment type="similarity">
    <text evidence="1">Belongs to the ATP-dependent AMP-binding enzyme family.</text>
</comment>
<dbReference type="EMBL" id="JAERRF010000008">
    <property type="protein sequence ID" value="MBL1097973.1"/>
    <property type="molecule type" value="Genomic_DNA"/>
</dbReference>
<keyword evidence="4" id="KW-1185">Reference proteome</keyword>
<evidence type="ECO:0000313" key="3">
    <source>
        <dbReference type="EMBL" id="MBL1097973.1"/>
    </source>
</evidence>
<dbReference type="Proteomes" id="UP000634229">
    <property type="component" value="Unassembled WGS sequence"/>
</dbReference>
<dbReference type="InterPro" id="IPR000873">
    <property type="entry name" value="AMP-dep_synth/lig_dom"/>
</dbReference>
<gene>
    <name evidence="3" type="ORF">JK363_15080</name>
</gene>
<dbReference type="Gene3D" id="3.30.300.30">
    <property type="match status" value="1"/>
</dbReference>
<evidence type="ECO:0000256" key="1">
    <source>
        <dbReference type="ARBA" id="ARBA00006432"/>
    </source>
</evidence>
<protein>
    <submittedName>
        <fullName evidence="3">AMP-binding protein</fullName>
    </submittedName>
</protein>
<comment type="caution">
    <text evidence="3">The sequence shown here is derived from an EMBL/GenBank/DDBJ whole genome shotgun (WGS) entry which is preliminary data.</text>
</comment>
<reference evidence="3 4" key="1">
    <citation type="submission" date="2021-01" db="EMBL/GenBank/DDBJ databases">
        <title>WGS of actinomycetes isolated from Thailand.</title>
        <authorList>
            <person name="Thawai C."/>
        </authorList>
    </citation>
    <scope>NUCLEOTIDE SEQUENCE [LARGE SCALE GENOMIC DNA]</scope>
    <source>
        <strain evidence="3 4">CA1R205</strain>
    </source>
</reference>